<proteinExistence type="predicted"/>
<dbReference type="Proteomes" id="UP001597460">
    <property type="component" value="Unassembled WGS sequence"/>
</dbReference>
<sequence>MITGSIRRSSYIVICLLITLTGSVYYAEDVYAQQDEEFLGALSPVTIDTTEIAALLSPTDPRELENPEPSDDGIEIDFVLEYGPLGRRYLTVYIVDEQAYLPLFDLFNLFKINISYRSSQRIASGFYIDEETEYIIDFLTQTIRVGERTGSFSDEDIRVGNNGFYLKPELFAEFFDLEFEVEPARLRLALQTDVTLPVLALQEREQARSQIREVRDGREFYPLEFPRNRKLFGSGFVDYQLSASSFNDFESRSQSLNTTYGFELLGGDMSGRLGLNRTTGGQIRTATDLSTWRYVISDNPYMTTIRAGNVSTQGLSGGRVRGVSFTNEPLYNPVTFDVLPVFGVTEPGTDVELILNKRLVDFTTVDESGEYELFVPIRYGNTTLEVVEYLPDGRIRRELKDIRVPGSFLSPGEVRYSGTVGLAENGNGGIDAPGLRENDLAGSLSVSGGITRRLTATQTLYYRENEFDPWPELSTSLTGRVGTGYLVSATAAPGSRYDLQLSTLSVSRFTFSGGYTYFEPGNTQNSEVRQQASGGFSLPIRLVPKRPLLLSFSGNYSDLRGGGNRFSYRASTGFGLGGLRFRVTYRDQLSGPSSSSPATEGARATYTVSANTGNLPLISRLTGRVSLTANLDHDVENRQLTNFSMRAYKSFSSRASFNATFERDLISGFSSLQAGLQIRFNKARSTTNATYSGGSSSLTQTVTGSVGYDEHFRRFVFSERNMVGSSAASVVQFLDANANDRYDEGEQILDFDGIGFVTGGQKQLGGDGVLRLWQLPAYRQVNLSIDNIRNPNPTAVTYLDRFSIFTDPNRFKLLEIPYDYSGVAIGGLYQMKRGEKTGLGGANFIIRAKDGSFETEERTFSDGGFYVMDIPPGAYILELSPLLVSFMDVGDQLTQTEFTITPREGGDFVEGIEILLQDEQEMVPEDVSDNMLEDQFAYQVQTGSFRNRKSAEKLVLKLNNELEDMFNIYHSTFTDQYSVRTDTIANKQEALKLRDESWKVLNRPETFSLGDPFLVHFKKESYVSKNRTNDAFYLFRTELLGEAVPTNDLFDEKLDSIVMKLPNEVQKRLIHGGFKTRSDAESKRDSLEGLNSGNNIEYQVLKTSRFSGRWPEPMLYRLQYGTFRFEHFANDLALKVNGKVELYNNLHRVVSQLESDFVHIYDLYREMSIRTKLKDMILKPVRKNSMNEIHQIAYSIYPKNLDQKHNRYEKLCAVIDLRDCNSIAKRNVSDGVIFINQNSANQQFILKLLEKRKEVEKYYEVDRFMIQIPLIEFFNEKK</sequence>
<evidence type="ECO:0000313" key="3">
    <source>
        <dbReference type="Proteomes" id="UP001597460"/>
    </source>
</evidence>
<evidence type="ECO:0000259" key="1">
    <source>
        <dbReference type="PROSITE" id="PS51724"/>
    </source>
</evidence>
<dbReference type="InterPro" id="IPR007730">
    <property type="entry name" value="SPOR-like_dom"/>
</dbReference>
<organism evidence="2 3">
    <name type="scientific">Gracilimonas halophila</name>
    <dbReference type="NCBI Taxonomy" id="1834464"/>
    <lineage>
        <taxon>Bacteria</taxon>
        <taxon>Pseudomonadati</taxon>
        <taxon>Balneolota</taxon>
        <taxon>Balneolia</taxon>
        <taxon>Balneolales</taxon>
        <taxon>Balneolaceae</taxon>
        <taxon>Gracilimonas</taxon>
    </lineage>
</organism>
<protein>
    <submittedName>
        <fullName evidence="2">SPOR domain-containing protein</fullName>
    </submittedName>
</protein>
<dbReference type="EMBL" id="JBHULI010000024">
    <property type="protein sequence ID" value="MFD2532928.1"/>
    <property type="molecule type" value="Genomic_DNA"/>
</dbReference>
<name>A0ABW5JKJ2_9BACT</name>
<dbReference type="RefSeq" id="WP_390302257.1">
    <property type="nucleotide sequence ID" value="NZ_JBHULI010000024.1"/>
</dbReference>
<feature type="domain" description="SPOR" evidence="1">
    <location>
        <begin position="932"/>
        <end position="1011"/>
    </location>
</feature>
<evidence type="ECO:0000313" key="2">
    <source>
        <dbReference type="EMBL" id="MFD2532928.1"/>
    </source>
</evidence>
<accession>A0ABW5JKJ2</accession>
<dbReference type="PROSITE" id="PS51724">
    <property type="entry name" value="SPOR"/>
    <property type="match status" value="1"/>
</dbReference>
<comment type="caution">
    <text evidence="2">The sequence shown here is derived from an EMBL/GenBank/DDBJ whole genome shotgun (WGS) entry which is preliminary data.</text>
</comment>
<reference evidence="3" key="1">
    <citation type="journal article" date="2019" name="Int. J. Syst. Evol. Microbiol.">
        <title>The Global Catalogue of Microorganisms (GCM) 10K type strain sequencing project: providing services to taxonomists for standard genome sequencing and annotation.</title>
        <authorList>
            <consortium name="The Broad Institute Genomics Platform"/>
            <consortium name="The Broad Institute Genome Sequencing Center for Infectious Disease"/>
            <person name="Wu L."/>
            <person name="Ma J."/>
        </authorList>
    </citation>
    <scope>NUCLEOTIDE SEQUENCE [LARGE SCALE GENOMIC DNA]</scope>
    <source>
        <strain evidence="3">KCTC 52042</strain>
    </source>
</reference>
<gene>
    <name evidence="2" type="ORF">ACFSVN_10760</name>
</gene>
<keyword evidence="3" id="KW-1185">Reference proteome</keyword>